<dbReference type="Proteomes" id="UP000078532">
    <property type="component" value="Unassembled WGS sequence"/>
</dbReference>
<dbReference type="AlphaFoldDB" id="A0A1B7LI37"/>
<evidence type="ECO:0000256" key="5">
    <source>
        <dbReference type="ARBA" id="ARBA00022519"/>
    </source>
</evidence>
<proteinExistence type="inferred from homology"/>
<keyword evidence="4 9" id="KW-1003">Cell membrane</keyword>
<comment type="similarity">
    <text evidence="2 9">Belongs to the ABC-2 integral membrane protein family.</text>
</comment>
<reference evidence="11 12" key="1">
    <citation type="submission" date="2016-04" db="EMBL/GenBank/DDBJ databases">
        <authorList>
            <person name="Evans L.H."/>
            <person name="Alamgir A."/>
            <person name="Owens N."/>
            <person name="Weber N.D."/>
            <person name="Virtaneva K."/>
            <person name="Barbian K."/>
            <person name="Babar A."/>
            <person name="Rosenke K."/>
        </authorList>
    </citation>
    <scope>NUCLEOTIDE SEQUENCE [LARGE SCALE GENOMIC DNA]</scope>
    <source>
        <strain evidence="11 12">LMa1</strain>
    </source>
</reference>
<evidence type="ECO:0000256" key="8">
    <source>
        <dbReference type="ARBA" id="ARBA00023136"/>
    </source>
</evidence>
<accession>A0A1B7LI37</accession>
<keyword evidence="5" id="KW-0997">Cell inner membrane</keyword>
<dbReference type="InterPro" id="IPR013525">
    <property type="entry name" value="ABC2_TM"/>
</dbReference>
<dbReference type="OrthoDB" id="9786910at2"/>
<feature type="transmembrane region" description="Helical" evidence="9">
    <location>
        <begin position="175"/>
        <end position="193"/>
    </location>
</feature>
<evidence type="ECO:0000256" key="7">
    <source>
        <dbReference type="ARBA" id="ARBA00022989"/>
    </source>
</evidence>
<dbReference type="PRINTS" id="PR00164">
    <property type="entry name" value="ABC2TRNSPORT"/>
</dbReference>
<name>A0A1B7LI37_9FIRM</name>
<sequence>MELISKFRLYLNLTFALAWRDVRVRYQLSILGLYWAIINPLLMAIIWAFVFSHIFRAASLNNVPYVVFLFCGLTYWNLFGNSLSTATTSLTGNAMLLSKQYFPRLILPTAAVLARVVDFFFSLLVLGLLMWYFHLSPNWNLWMLLPLLVIELFYTLGFAYIVSSLNVLYRDMAQLVSIVLMFWMYLSPVFYVLQQVPEKARRYFMYNTIGLLVDAQRNIFLAGTPVNWHQVLVSFLISLAVLIAGWTLFRWLEPLFAEVM</sequence>
<keyword evidence="12" id="KW-1185">Reference proteome</keyword>
<comment type="caution">
    <text evidence="11">The sequence shown here is derived from an EMBL/GenBank/DDBJ whole genome shotgun (WGS) entry which is preliminary data.</text>
</comment>
<comment type="subcellular location">
    <subcellularLocation>
        <location evidence="1">Cell inner membrane</location>
        <topology evidence="1">Multi-pass membrane protein</topology>
    </subcellularLocation>
    <subcellularLocation>
        <location evidence="9">Cell membrane</location>
        <topology evidence="9">Multi-pass membrane protein</topology>
    </subcellularLocation>
</comment>
<evidence type="ECO:0000256" key="9">
    <source>
        <dbReference type="RuleBase" id="RU361157"/>
    </source>
</evidence>
<dbReference type="GO" id="GO:0140359">
    <property type="term" value="F:ABC-type transporter activity"/>
    <property type="evidence" value="ECO:0007669"/>
    <property type="project" value="InterPro"/>
</dbReference>
<dbReference type="GO" id="GO:0015920">
    <property type="term" value="P:lipopolysaccharide transport"/>
    <property type="evidence" value="ECO:0007669"/>
    <property type="project" value="TreeGrafter"/>
</dbReference>
<dbReference type="InterPro" id="IPR047817">
    <property type="entry name" value="ABC2_TM_bact-type"/>
</dbReference>
<feature type="transmembrane region" description="Helical" evidence="9">
    <location>
        <begin position="63"/>
        <end position="84"/>
    </location>
</feature>
<dbReference type="PANTHER" id="PTHR30413">
    <property type="entry name" value="INNER MEMBRANE TRANSPORT PERMEASE"/>
    <property type="match status" value="1"/>
</dbReference>
<evidence type="ECO:0000256" key="3">
    <source>
        <dbReference type="ARBA" id="ARBA00022448"/>
    </source>
</evidence>
<evidence type="ECO:0000256" key="2">
    <source>
        <dbReference type="ARBA" id="ARBA00007783"/>
    </source>
</evidence>
<dbReference type="STRING" id="1838280.A6M21_16985"/>
<keyword evidence="3 9" id="KW-0813">Transport</keyword>
<dbReference type="GO" id="GO:0043190">
    <property type="term" value="C:ATP-binding cassette (ABC) transporter complex"/>
    <property type="evidence" value="ECO:0007669"/>
    <property type="project" value="InterPro"/>
</dbReference>
<evidence type="ECO:0000256" key="4">
    <source>
        <dbReference type="ARBA" id="ARBA00022475"/>
    </source>
</evidence>
<protein>
    <recommendedName>
        <fullName evidence="9">Transport permease protein</fullName>
    </recommendedName>
</protein>
<feature type="domain" description="ABC transmembrane type-2" evidence="10">
    <location>
        <begin position="31"/>
        <end position="252"/>
    </location>
</feature>
<dbReference type="Pfam" id="PF01061">
    <property type="entry name" value="ABC2_membrane"/>
    <property type="match status" value="1"/>
</dbReference>
<evidence type="ECO:0000313" key="12">
    <source>
        <dbReference type="Proteomes" id="UP000078532"/>
    </source>
</evidence>
<keyword evidence="7 9" id="KW-1133">Transmembrane helix</keyword>
<dbReference type="InterPro" id="IPR000412">
    <property type="entry name" value="ABC_2_transport"/>
</dbReference>
<feature type="transmembrane region" description="Helical" evidence="9">
    <location>
        <begin position="30"/>
        <end position="51"/>
    </location>
</feature>
<evidence type="ECO:0000313" key="11">
    <source>
        <dbReference type="EMBL" id="OAT86072.1"/>
    </source>
</evidence>
<gene>
    <name evidence="11" type="ORF">A6M21_16985</name>
</gene>
<evidence type="ECO:0000256" key="6">
    <source>
        <dbReference type="ARBA" id="ARBA00022692"/>
    </source>
</evidence>
<evidence type="ECO:0000259" key="10">
    <source>
        <dbReference type="PROSITE" id="PS51012"/>
    </source>
</evidence>
<keyword evidence="6 9" id="KW-0812">Transmembrane</keyword>
<dbReference type="PANTHER" id="PTHR30413:SF8">
    <property type="entry name" value="TRANSPORT PERMEASE PROTEIN"/>
    <property type="match status" value="1"/>
</dbReference>
<feature type="transmembrane region" description="Helical" evidence="9">
    <location>
        <begin position="139"/>
        <end position="163"/>
    </location>
</feature>
<feature type="transmembrane region" description="Helical" evidence="9">
    <location>
        <begin position="105"/>
        <end position="133"/>
    </location>
</feature>
<evidence type="ECO:0000256" key="1">
    <source>
        <dbReference type="ARBA" id="ARBA00004429"/>
    </source>
</evidence>
<dbReference type="PROSITE" id="PS51012">
    <property type="entry name" value="ABC_TM2"/>
    <property type="match status" value="1"/>
</dbReference>
<feature type="transmembrane region" description="Helical" evidence="9">
    <location>
        <begin position="231"/>
        <end position="252"/>
    </location>
</feature>
<dbReference type="EMBL" id="LYVF01000043">
    <property type="protein sequence ID" value="OAT86072.1"/>
    <property type="molecule type" value="Genomic_DNA"/>
</dbReference>
<organism evidence="11 12">
    <name type="scientific">Desulfotomaculum copahuensis</name>
    <dbReference type="NCBI Taxonomy" id="1838280"/>
    <lineage>
        <taxon>Bacteria</taxon>
        <taxon>Bacillati</taxon>
        <taxon>Bacillota</taxon>
        <taxon>Clostridia</taxon>
        <taxon>Eubacteriales</taxon>
        <taxon>Desulfotomaculaceae</taxon>
        <taxon>Desulfotomaculum</taxon>
    </lineage>
</organism>
<keyword evidence="8 9" id="KW-0472">Membrane</keyword>